<dbReference type="EMBL" id="JAJBMB010000004">
    <property type="protein sequence ID" value="MCB5445587.1"/>
    <property type="molecule type" value="Genomic_DNA"/>
</dbReference>
<organism evidence="3">
    <name type="scientific">Intestinibacter bartlettii</name>
    <dbReference type="NCBI Taxonomy" id="261299"/>
    <lineage>
        <taxon>Bacteria</taxon>
        <taxon>Bacillati</taxon>
        <taxon>Bacillota</taxon>
        <taxon>Clostridia</taxon>
        <taxon>Peptostreptococcales</taxon>
        <taxon>Peptostreptococcaceae</taxon>
        <taxon>Intestinibacter</taxon>
    </lineage>
</organism>
<reference evidence="2 4" key="2">
    <citation type="submission" date="2021-10" db="EMBL/GenBank/DDBJ databases">
        <title>Collection of gut derived symbiotic bacterial strains cultured from healthy donors.</title>
        <authorList>
            <person name="Lin H."/>
            <person name="Littmann E."/>
            <person name="Claire K."/>
            <person name="Pamer E."/>
        </authorList>
    </citation>
    <scope>NUCLEOTIDE SEQUENCE [LARGE SCALE GENOMIC DNA]</scope>
    <source>
        <strain evidence="2 4">MSK.17.68</strain>
    </source>
</reference>
<dbReference type="GeneID" id="89565190"/>
<dbReference type="InterPro" id="IPR003325">
    <property type="entry name" value="TerD"/>
</dbReference>
<accession>A0A6N3E2A6</accession>
<evidence type="ECO:0000313" key="3">
    <source>
        <dbReference type="EMBL" id="VYU31887.1"/>
    </source>
</evidence>
<gene>
    <name evidence="3" type="primary">yceC_2</name>
    <name evidence="3" type="ORF">IBLFYP30_02343</name>
    <name evidence="2" type="ORF">LIP50_05140</name>
</gene>
<dbReference type="AlphaFoldDB" id="A0A6N3E2A6"/>
<keyword evidence="4" id="KW-1185">Reference proteome</keyword>
<evidence type="ECO:0000313" key="2">
    <source>
        <dbReference type="EMBL" id="MCB5445587.1"/>
    </source>
</evidence>
<proteinExistence type="predicted"/>
<reference evidence="3" key="1">
    <citation type="submission" date="2019-11" db="EMBL/GenBank/DDBJ databases">
        <authorList>
            <person name="Feng L."/>
        </authorList>
    </citation>
    <scope>NUCLEOTIDE SEQUENCE</scope>
    <source>
        <strain evidence="3">IbartlettiiLFYP30</strain>
    </source>
</reference>
<sequence length="203" mass="22618">MSINLKKGQKIDLRKSNPGLSTIRVGLGWDPIEQGGGFLKSLFGSGNTDIDCDASVFLLNEDSKPIDLVYFGNLRTKNDSIIHTGDNLTGEGAGDDEVILVDLDKIPSQVNKLLFVVNIYDCVRRNQHFGMIKNAYIRMTDAKNNSEIARYNLSDDYRGRTALLVGLIYRYEGTWKFSAIGEGTNDTGLNDMKKNLERRAYGV</sequence>
<dbReference type="PANTHER" id="PTHR32097">
    <property type="entry name" value="CAMP-BINDING PROTEIN 1-RELATED"/>
    <property type="match status" value="1"/>
</dbReference>
<protein>
    <submittedName>
        <fullName evidence="3">Stress response protein SCP2</fullName>
    </submittedName>
    <submittedName>
        <fullName evidence="2">TerD family protein</fullName>
    </submittedName>
</protein>
<dbReference type="Pfam" id="PF02342">
    <property type="entry name" value="TerD"/>
    <property type="match status" value="1"/>
</dbReference>
<dbReference type="RefSeq" id="WP_022071107.1">
    <property type="nucleotide sequence ID" value="NZ_BAABXU010000001.1"/>
</dbReference>
<evidence type="ECO:0000259" key="1">
    <source>
        <dbReference type="Pfam" id="PF02342"/>
    </source>
</evidence>
<feature type="domain" description="TerD" evidence="1">
    <location>
        <begin position="1"/>
        <end position="193"/>
    </location>
</feature>
<dbReference type="Gene3D" id="2.60.60.30">
    <property type="entry name" value="sav2460 like domains"/>
    <property type="match status" value="1"/>
</dbReference>
<evidence type="ECO:0000313" key="4">
    <source>
        <dbReference type="Proteomes" id="UP001299409"/>
    </source>
</evidence>
<dbReference type="CDD" id="cd06974">
    <property type="entry name" value="TerD_like"/>
    <property type="match status" value="1"/>
</dbReference>
<dbReference type="InterPro" id="IPR051324">
    <property type="entry name" value="Stress/Tellurium_Resist"/>
</dbReference>
<name>A0A6N3E2A6_9FIRM</name>
<dbReference type="EMBL" id="CACRUE010000033">
    <property type="protein sequence ID" value="VYU31887.1"/>
    <property type="molecule type" value="Genomic_DNA"/>
</dbReference>
<dbReference type="Proteomes" id="UP001299409">
    <property type="component" value="Unassembled WGS sequence"/>
</dbReference>
<dbReference type="PANTHER" id="PTHR32097:SF15">
    <property type="entry name" value="STRESS RESPONSE PROTEIN SCP2"/>
    <property type="match status" value="1"/>
</dbReference>